<reference evidence="1 2" key="1">
    <citation type="submission" date="2016-11" db="EMBL/GenBank/DDBJ databases">
        <authorList>
            <person name="Jaros S."/>
            <person name="Januszkiewicz K."/>
            <person name="Wedrychowicz H."/>
        </authorList>
    </citation>
    <scope>NUCLEOTIDE SEQUENCE [LARGE SCALE GENOMIC DNA]</scope>
</reference>
<evidence type="ECO:0000313" key="2">
    <source>
        <dbReference type="Proteomes" id="UP000249464"/>
    </source>
</evidence>
<sequence length="108" mass="11926">MLPTGAACSSGPPQLSRLRLSSARSWSRSLEGALVRFDQTLFYFSQQSGWLLLGPPLPVDATLRMRRPESVVPWLTGDCQHCSNQKRLRASSGSFSFRCSVGARLPDQ</sequence>
<evidence type="ECO:0000313" key="1">
    <source>
        <dbReference type="EMBL" id="SGY28944.1"/>
    </source>
</evidence>
<keyword evidence="2" id="KW-1185">Reference proteome</keyword>
<dbReference type="EMBL" id="FQNC01000041">
    <property type="protein sequence ID" value="SGY28944.1"/>
    <property type="molecule type" value="Genomic_DNA"/>
</dbReference>
<dbReference type="AlphaFoldDB" id="A0A2X0M202"/>
<organism evidence="1 2">
    <name type="scientific">Microbotryum silenes-dioicae</name>
    <dbReference type="NCBI Taxonomy" id="796604"/>
    <lineage>
        <taxon>Eukaryota</taxon>
        <taxon>Fungi</taxon>
        <taxon>Dikarya</taxon>
        <taxon>Basidiomycota</taxon>
        <taxon>Pucciniomycotina</taxon>
        <taxon>Microbotryomycetes</taxon>
        <taxon>Microbotryales</taxon>
        <taxon>Microbotryaceae</taxon>
        <taxon>Microbotryum</taxon>
    </lineage>
</organism>
<name>A0A2X0M202_9BASI</name>
<proteinExistence type="predicted"/>
<protein>
    <submittedName>
        <fullName evidence="1">BQ5605_C002g00990 protein</fullName>
    </submittedName>
</protein>
<dbReference type="Proteomes" id="UP000249464">
    <property type="component" value="Unassembled WGS sequence"/>
</dbReference>
<accession>A0A2X0M202</accession>
<gene>
    <name evidence="1" type="primary">BQ5605_C002g00990</name>
    <name evidence="1" type="ORF">BQ5605_C002G00990</name>
</gene>